<sequence>MPSCREFGSRLSDAWESGCAVDNPLLASHIIQVRALKDGEIFLLKDWDGSSQVLKAEPQAPVVTGRQDQR</sequence>
<dbReference type="Proteomes" id="UP000595420">
    <property type="component" value="Chromosome"/>
</dbReference>
<dbReference type="EMBL" id="CP059488">
    <property type="protein sequence ID" value="QQD73645.1"/>
    <property type="molecule type" value="Genomic_DNA"/>
</dbReference>
<proteinExistence type="predicted"/>
<evidence type="ECO:0000313" key="1">
    <source>
        <dbReference type="EMBL" id="QQD73645.1"/>
    </source>
</evidence>
<accession>A0A7T5BII2</accession>
<gene>
    <name evidence="1" type="ORF">H2515_05165</name>
</gene>
<reference evidence="1 2" key="1">
    <citation type="submission" date="2020-07" db="EMBL/GenBank/DDBJ databases">
        <title>Complete genome sequence analysis of Acidithiobacillus ferrivorans XJFY6S-08 reveals extreme environmental adaptation to alpine acid mine drainage.</title>
        <authorList>
            <person name="Yan L."/>
            <person name="Ni Y."/>
        </authorList>
    </citation>
    <scope>NUCLEOTIDE SEQUENCE [LARGE SCALE GENOMIC DNA]</scope>
    <source>
        <strain evidence="1 2">XJFY6S-08</strain>
    </source>
</reference>
<evidence type="ECO:0000313" key="2">
    <source>
        <dbReference type="Proteomes" id="UP000595420"/>
    </source>
</evidence>
<dbReference type="AlphaFoldDB" id="A0A7T5BII2"/>
<dbReference type="RefSeq" id="WP_198661083.1">
    <property type="nucleotide sequence ID" value="NZ_CP059488.1"/>
</dbReference>
<protein>
    <submittedName>
        <fullName evidence="1">Uncharacterized protein</fullName>
    </submittedName>
</protein>
<organism evidence="1 2">
    <name type="scientific">Acidithiobacillus ferrivorans</name>
    <dbReference type="NCBI Taxonomy" id="160808"/>
    <lineage>
        <taxon>Bacteria</taxon>
        <taxon>Pseudomonadati</taxon>
        <taxon>Pseudomonadota</taxon>
        <taxon>Acidithiobacillia</taxon>
        <taxon>Acidithiobacillales</taxon>
        <taxon>Acidithiobacillaceae</taxon>
        <taxon>Acidithiobacillus</taxon>
    </lineage>
</organism>
<name>A0A7T5BII2_9PROT</name>